<reference evidence="1" key="1">
    <citation type="submission" date="2020-02" db="EMBL/GenBank/DDBJ databases">
        <authorList>
            <person name="Meier V. D."/>
        </authorList>
    </citation>
    <scope>NUCLEOTIDE SEQUENCE</scope>
    <source>
        <strain evidence="1">AVDCRST_MAG81</strain>
    </source>
</reference>
<accession>A0A6J4VYH0</accession>
<organism evidence="1">
    <name type="scientific">uncultured Synechococcales cyanobacterium</name>
    <dbReference type="NCBI Taxonomy" id="1936017"/>
    <lineage>
        <taxon>Bacteria</taxon>
        <taxon>Bacillati</taxon>
        <taxon>Cyanobacteriota</taxon>
        <taxon>Cyanophyceae</taxon>
        <taxon>Synechococcales</taxon>
        <taxon>environmental samples</taxon>
    </lineage>
</organism>
<dbReference type="AlphaFoldDB" id="A0A6J4VYH0"/>
<proteinExistence type="predicted"/>
<dbReference type="EMBL" id="CADCWO010000257">
    <property type="protein sequence ID" value="CAA9590073.1"/>
    <property type="molecule type" value="Genomic_DNA"/>
</dbReference>
<gene>
    <name evidence="1" type="ORF">AVDCRST_MAG81-5106</name>
</gene>
<name>A0A6J4VYH0_9CYAN</name>
<sequence length="56" mass="6420">MLALQSPLNADEVSCRARTERCPSLAVSLKLVEEMEEIRPLEWFLRSSLNFMKSGH</sequence>
<evidence type="ECO:0000313" key="1">
    <source>
        <dbReference type="EMBL" id="CAA9590073.1"/>
    </source>
</evidence>
<protein>
    <submittedName>
        <fullName evidence="1">Uncharacterized protein</fullName>
    </submittedName>
</protein>